<dbReference type="EMBL" id="SEWF01000003">
    <property type="protein sequence ID" value="RYU97177.1"/>
    <property type="molecule type" value="Genomic_DNA"/>
</dbReference>
<sequence>MKTTSITAFYVCFSFLCFSQESPTSVLKLNLSALTLGTYSLQYEKVLGKKISLTLGAGYRPVKRVPFARTVERYIDAADSRIDYISLANVKKGEATVGTFNLTPEFRFYLGKNKSAPIGTYIAVFGRYNSYFGKAPVFVDMEYRGVMARVELPVDTQIKTYSGGLMLGKQFRLGNRFTFDWFIIGGHYGKVTIFGESKQDLEGYDEQFIKDLRAKIIDTFKINEQYLALDVDKSGVRVENARNLKLLNLRGLGFNIGYRF</sequence>
<protein>
    <submittedName>
        <fullName evidence="1">DUF3575 domain-containing protein</fullName>
    </submittedName>
</protein>
<organism evidence="1 2">
    <name type="scientific">Emticicia agri</name>
    <dbReference type="NCBI Taxonomy" id="2492393"/>
    <lineage>
        <taxon>Bacteria</taxon>
        <taxon>Pseudomonadati</taxon>
        <taxon>Bacteroidota</taxon>
        <taxon>Cytophagia</taxon>
        <taxon>Cytophagales</taxon>
        <taxon>Leadbetterellaceae</taxon>
        <taxon>Emticicia</taxon>
    </lineage>
</organism>
<dbReference type="Proteomes" id="UP000293162">
    <property type="component" value="Unassembled WGS sequence"/>
</dbReference>
<keyword evidence="2" id="KW-1185">Reference proteome</keyword>
<gene>
    <name evidence="1" type="ORF">EWM59_02475</name>
</gene>
<evidence type="ECO:0000313" key="1">
    <source>
        <dbReference type="EMBL" id="RYU97177.1"/>
    </source>
</evidence>
<reference evidence="1 2" key="1">
    <citation type="submission" date="2019-02" db="EMBL/GenBank/DDBJ databases">
        <title>Bacterial novel species Emticicia sp. 17J42-9 isolated from soil.</title>
        <authorList>
            <person name="Jung H.-Y."/>
        </authorList>
    </citation>
    <scope>NUCLEOTIDE SEQUENCE [LARGE SCALE GENOMIC DNA]</scope>
    <source>
        <strain evidence="1 2">17J42-9</strain>
    </source>
</reference>
<comment type="caution">
    <text evidence="1">The sequence shown here is derived from an EMBL/GenBank/DDBJ whole genome shotgun (WGS) entry which is preliminary data.</text>
</comment>
<dbReference type="OrthoDB" id="1118958at2"/>
<dbReference type="AlphaFoldDB" id="A0A4Q5M5N9"/>
<dbReference type="RefSeq" id="WP_130019372.1">
    <property type="nucleotide sequence ID" value="NZ_SEWF01000003.1"/>
</dbReference>
<proteinExistence type="predicted"/>
<dbReference type="InterPro" id="IPR021958">
    <property type="entry name" value="DUF3575"/>
</dbReference>
<dbReference type="Pfam" id="PF12099">
    <property type="entry name" value="DUF3575"/>
    <property type="match status" value="1"/>
</dbReference>
<accession>A0A4Q5M5N9</accession>
<name>A0A4Q5M5N9_9BACT</name>
<evidence type="ECO:0000313" key="2">
    <source>
        <dbReference type="Proteomes" id="UP000293162"/>
    </source>
</evidence>